<reference evidence="2 3" key="1">
    <citation type="submission" date="2020-07" db="EMBL/GenBank/DDBJ databases">
        <title>Endozoicomonas sp. nov., isolated from sediment.</title>
        <authorList>
            <person name="Gu T."/>
        </authorList>
    </citation>
    <scope>NUCLEOTIDE SEQUENCE [LARGE SCALE GENOMIC DNA]</scope>
    <source>
        <strain evidence="2 3">SM1973</strain>
    </source>
</reference>
<keyword evidence="3" id="KW-1185">Reference proteome</keyword>
<proteinExistence type="predicted"/>
<comment type="caution">
    <text evidence="2">The sequence shown here is derived from an EMBL/GenBank/DDBJ whole genome shotgun (WGS) entry which is preliminary data.</text>
</comment>
<keyword evidence="1" id="KW-0472">Membrane</keyword>
<dbReference type="Proteomes" id="UP000569732">
    <property type="component" value="Unassembled WGS sequence"/>
</dbReference>
<keyword evidence="1" id="KW-1133">Transmembrane helix</keyword>
<gene>
    <name evidence="2" type="ORF">H0A36_17560</name>
</gene>
<accession>A0A853ICN1</accession>
<dbReference type="EMBL" id="JACCKB010000030">
    <property type="protein sequence ID" value="NYZ67824.1"/>
    <property type="molecule type" value="Genomic_DNA"/>
</dbReference>
<organism evidence="2 3">
    <name type="scientific">Spartinivicinus marinus</name>
    <dbReference type="NCBI Taxonomy" id="2994442"/>
    <lineage>
        <taxon>Bacteria</taxon>
        <taxon>Pseudomonadati</taxon>
        <taxon>Pseudomonadota</taxon>
        <taxon>Gammaproteobacteria</taxon>
        <taxon>Oceanospirillales</taxon>
        <taxon>Zooshikellaceae</taxon>
        <taxon>Spartinivicinus</taxon>
    </lineage>
</organism>
<dbReference type="AlphaFoldDB" id="A0A853ICN1"/>
<feature type="transmembrane region" description="Helical" evidence="1">
    <location>
        <begin position="31"/>
        <end position="51"/>
    </location>
</feature>
<dbReference type="Pfam" id="PF11990">
    <property type="entry name" value="DUF3487"/>
    <property type="match status" value="1"/>
</dbReference>
<feature type="transmembrane region" description="Helical" evidence="1">
    <location>
        <begin position="57"/>
        <end position="76"/>
    </location>
</feature>
<protein>
    <submittedName>
        <fullName evidence="2">TIGR03750 family conjugal transfer protein</fullName>
    </submittedName>
</protein>
<dbReference type="NCBIfam" id="TIGR03750">
    <property type="entry name" value="conj_TIGR03750"/>
    <property type="match status" value="1"/>
</dbReference>
<sequence length="122" mass="13706">MSSGEREVGDLVPQRLNEEPLVLKGLCYSEIFMLGGIGIVTGLFVCVPLTYKFLDSAISGIGCSIPFAILFVALFARTLQKVKRNRPVGYLQIKIDVFLQKTGFKRKIFVLEEKTYDTGRRQ</sequence>
<evidence type="ECO:0000256" key="1">
    <source>
        <dbReference type="SAM" id="Phobius"/>
    </source>
</evidence>
<evidence type="ECO:0000313" key="3">
    <source>
        <dbReference type="Proteomes" id="UP000569732"/>
    </source>
</evidence>
<dbReference type="RefSeq" id="WP_180569847.1">
    <property type="nucleotide sequence ID" value="NZ_JACCKB010000030.1"/>
</dbReference>
<name>A0A853ICN1_9GAMM</name>
<evidence type="ECO:0000313" key="2">
    <source>
        <dbReference type="EMBL" id="NYZ67824.1"/>
    </source>
</evidence>
<dbReference type="InterPro" id="IPR021877">
    <property type="entry name" value="DUF3487"/>
</dbReference>
<keyword evidence="1" id="KW-0812">Transmembrane</keyword>